<dbReference type="FunFam" id="1.20.1560.10:FF:000001">
    <property type="entry name" value="ATP-binding cassette subfamily C member 1"/>
    <property type="match status" value="1"/>
</dbReference>
<keyword evidence="7 16" id="KW-0812">Transmembrane</keyword>
<dbReference type="PROSITE" id="PS00211">
    <property type="entry name" value="ABC_TRANSPORTER_1"/>
    <property type="match status" value="2"/>
</dbReference>
<feature type="transmembrane region" description="Helical" evidence="16">
    <location>
        <begin position="1011"/>
        <end position="1034"/>
    </location>
</feature>
<dbReference type="CDD" id="cd18603">
    <property type="entry name" value="ABC_6TM_MRP1_2_3_6_D2_like"/>
    <property type="match status" value="1"/>
</dbReference>
<feature type="transmembrane region" description="Helical" evidence="16">
    <location>
        <begin position="966"/>
        <end position="988"/>
    </location>
</feature>
<keyword evidence="9" id="KW-0547">Nucleotide-binding</keyword>
<protein>
    <recommendedName>
        <fullName evidence="14">ABC-type glutathione-S-conjugate transporter</fullName>
        <ecNumber evidence="14">7.6.2.3</ecNumber>
    </recommendedName>
</protein>
<evidence type="ECO:0000256" key="11">
    <source>
        <dbReference type="ARBA" id="ARBA00022967"/>
    </source>
</evidence>
<name>A0A1W0WQ97_HYPEX</name>
<feature type="transmembrane region" description="Helical" evidence="16">
    <location>
        <begin position="43"/>
        <end position="61"/>
    </location>
</feature>
<comment type="catalytic activity">
    <reaction evidence="15">
        <text>leukotriene C4(in) + ATP + H2O = leukotriene C4(out) + ADP + phosphate + H(+)</text>
        <dbReference type="Rhea" id="RHEA:38963"/>
        <dbReference type="ChEBI" id="CHEBI:15377"/>
        <dbReference type="ChEBI" id="CHEBI:15378"/>
        <dbReference type="ChEBI" id="CHEBI:30616"/>
        <dbReference type="ChEBI" id="CHEBI:43474"/>
        <dbReference type="ChEBI" id="CHEBI:57973"/>
        <dbReference type="ChEBI" id="CHEBI:456216"/>
    </reaction>
    <physiologicalReaction direction="left-to-right" evidence="15">
        <dbReference type="Rhea" id="RHEA:38964"/>
    </physiologicalReaction>
</comment>
<dbReference type="PROSITE" id="PS50929">
    <property type="entry name" value="ABC_TM1F"/>
    <property type="match status" value="2"/>
</dbReference>
<dbReference type="InterPro" id="IPR050173">
    <property type="entry name" value="ABC_transporter_C-like"/>
</dbReference>
<keyword evidence="10" id="KW-0067">ATP-binding</keyword>
<dbReference type="InterPro" id="IPR005292">
    <property type="entry name" value="MRP"/>
</dbReference>
<dbReference type="GO" id="GO:0000323">
    <property type="term" value="C:lytic vacuole"/>
    <property type="evidence" value="ECO:0007669"/>
    <property type="project" value="UniProtKB-ARBA"/>
</dbReference>
<evidence type="ECO:0000256" key="6">
    <source>
        <dbReference type="ARBA" id="ARBA00022554"/>
    </source>
</evidence>
<dbReference type="NCBIfam" id="TIGR00957">
    <property type="entry name" value="MRP_assoc_pro"/>
    <property type="match status" value="1"/>
</dbReference>
<dbReference type="OrthoDB" id="6500128at2759"/>
<feature type="transmembrane region" description="Helical" evidence="16">
    <location>
        <begin position="303"/>
        <end position="325"/>
    </location>
</feature>
<evidence type="ECO:0000256" key="2">
    <source>
        <dbReference type="ARBA" id="ARBA00004651"/>
    </source>
</evidence>
<dbReference type="PROSITE" id="PS50893">
    <property type="entry name" value="ABC_TRANSPORTER_2"/>
    <property type="match status" value="2"/>
</dbReference>
<evidence type="ECO:0000259" key="17">
    <source>
        <dbReference type="PROSITE" id="PS50893"/>
    </source>
</evidence>
<feature type="domain" description="ABC transporter" evidence="17">
    <location>
        <begin position="623"/>
        <end position="847"/>
    </location>
</feature>
<dbReference type="EMBL" id="MTYJ01000061">
    <property type="protein sequence ID" value="OQV17378.1"/>
    <property type="molecule type" value="Genomic_DNA"/>
</dbReference>
<reference evidence="20" key="1">
    <citation type="submission" date="2017-01" db="EMBL/GenBank/DDBJ databases">
        <title>Comparative genomics of anhydrobiosis in the tardigrade Hypsibius dujardini.</title>
        <authorList>
            <person name="Yoshida Y."/>
            <person name="Koutsovoulos G."/>
            <person name="Laetsch D."/>
            <person name="Stevens L."/>
            <person name="Kumar S."/>
            <person name="Horikawa D."/>
            <person name="Ishino K."/>
            <person name="Komine S."/>
            <person name="Tomita M."/>
            <person name="Blaxter M."/>
            <person name="Arakawa K."/>
        </authorList>
    </citation>
    <scope>NUCLEOTIDE SEQUENCE [LARGE SCALE GENOMIC DNA]</scope>
    <source>
        <strain evidence="20">Z151</strain>
    </source>
</reference>
<evidence type="ECO:0000256" key="12">
    <source>
        <dbReference type="ARBA" id="ARBA00022989"/>
    </source>
</evidence>
<dbReference type="Pfam" id="PF00005">
    <property type="entry name" value="ABC_tran"/>
    <property type="match status" value="2"/>
</dbReference>
<dbReference type="InterPro" id="IPR011527">
    <property type="entry name" value="ABC1_TM_dom"/>
</dbReference>
<dbReference type="Gene3D" id="1.20.1560.10">
    <property type="entry name" value="ABC transporter type 1, transmembrane domain"/>
    <property type="match status" value="2"/>
</dbReference>
<evidence type="ECO:0000256" key="9">
    <source>
        <dbReference type="ARBA" id="ARBA00022741"/>
    </source>
</evidence>
<dbReference type="PANTHER" id="PTHR24223">
    <property type="entry name" value="ATP-BINDING CASSETTE SUB-FAMILY C"/>
    <property type="match status" value="1"/>
</dbReference>
<dbReference type="GO" id="GO:0005886">
    <property type="term" value="C:plasma membrane"/>
    <property type="evidence" value="ECO:0007669"/>
    <property type="project" value="UniProtKB-SubCell"/>
</dbReference>
<dbReference type="SUPFAM" id="SSF52540">
    <property type="entry name" value="P-loop containing nucleoside triphosphate hydrolases"/>
    <property type="match status" value="2"/>
</dbReference>
<evidence type="ECO:0000256" key="3">
    <source>
        <dbReference type="ARBA" id="ARBA00009726"/>
    </source>
</evidence>
<feature type="transmembrane region" description="Helical" evidence="16">
    <location>
        <begin position="564"/>
        <end position="588"/>
    </location>
</feature>
<dbReference type="CDD" id="cd03250">
    <property type="entry name" value="ABCC_MRP_domain1"/>
    <property type="match status" value="1"/>
</dbReference>
<feature type="transmembrane region" description="Helical" evidence="16">
    <location>
        <begin position="419"/>
        <end position="441"/>
    </location>
</feature>
<keyword evidence="12 16" id="KW-1133">Transmembrane helix</keyword>
<feature type="transmembrane region" description="Helical" evidence="16">
    <location>
        <begin position="115"/>
        <end position="133"/>
    </location>
</feature>
<feature type="domain" description="ABC transmembrane type-1" evidence="18">
    <location>
        <begin position="308"/>
        <end position="590"/>
    </location>
</feature>
<dbReference type="InterPro" id="IPR036640">
    <property type="entry name" value="ABC1_TM_sf"/>
</dbReference>
<dbReference type="GO" id="GO:0015431">
    <property type="term" value="F:ABC-type glutathione S-conjugate transporter activity"/>
    <property type="evidence" value="ECO:0007669"/>
    <property type="project" value="UniProtKB-EC"/>
</dbReference>
<dbReference type="EC" id="7.6.2.3" evidence="14"/>
<organism evidence="19 20">
    <name type="scientific">Hypsibius exemplaris</name>
    <name type="common">Freshwater tardigrade</name>
    <dbReference type="NCBI Taxonomy" id="2072580"/>
    <lineage>
        <taxon>Eukaryota</taxon>
        <taxon>Metazoa</taxon>
        <taxon>Ecdysozoa</taxon>
        <taxon>Tardigrada</taxon>
        <taxon>Eutardigrada</taxon>
        <taxon>Parachela</taxon>
        <taxon>Hypsibioidea</taxon>
        <taxon>Hypsibiidae</taxon>
        <taxon>Hypsibius</taxon>
    </lineage>
</organism>
<dbReference type="Pfam" id="PF00664">
    <property type="entry name" value="ABC_membrane"/>
    <property type="match status" value="2"/>
</dbReference>
<evidence type="ECO:0000256" key="4">
    <source>
        <dbReference type="ARBA" id="ARBA00022448"/>
    </source>
</evidence>
<evidence type="ECO:0000313" key="19">
    <source>
        <dbReference type="EMBL" id="OQV17378.1"/>
    </source>
</evidence>
<feature type="transmembrane region" description="Helical" evidence="16">
    <location>
        <begin position="1111"/>
        <end position="1129"/>
    </location>
</feature>
<dbReference type="FunFam" id="1.20.1560.10:FF:000020">
    <property type="entry name" value="ABC metal ion transporter"/>
    <property type="match status" value="1"/>
</dbReference>
<keyword evidence="13 16" id="KW-0472">Membrane</keyword>
<evidence type="ECO:0000256" key="1">
    <source>
        <dbReference type="ARBA" id="ARBA00004128"/>
    </source>
</evidence>
<dbReference type="InterPro" id="IPR003593">
    <property type="entry name" value="AAA+_ATPase"/>
</dbReference>
<dbReference type="FunFam" id="3.40.50.300:FF:000293">
    <property type="entry name" value="ATP binding cassette subfamily C member 1"/>
    <property type="match status" value="1"/>
</dbReference>
<dbReference type="SUPFAM" id="SSF90123">
    <property type="entry name" value="ABC transporter transmembrane region"/>
    <property type="match status" value="2"/>
</dbReference>
<evidence type="ECO:0000256" key="15">
    <source>
        <dbReference type="ARBA" id="ARBA00047523"/>
    </source>
</evidence>
<feature type="transmembrane region" description="Helical" evidence="16">
    <location>
        <begin position="177"/>
        <end position="196"/>
    </location>
</feature>
<feature type="transmembrane region" description="Helical" evidence="16">
    <location>
        <begin position="524"/>
        <end position="552"/>
    </location>
</feature>
<dbReference type="FunFam" id="3.40.50.300:FF:000074">
    <property type="entry name" value="Multidrug resistance-associated protein 5 isoform 1"/>
    <property type="match status" value="1"/>
</dbReference>
<gene>
    <name evidence="19" type="ORF">BV898_08483</name>
</gene>
<evidence type="ECO:0000313" key="20">
    <source>
        <dbReference type="Proteomes" id="UP000192578"/>
    </source>
</evidence>
<keyword evidence="8" id="KW-0677">Repeat</keyword>
<dbReference type="Gene3D" id="3.40.50.300">
    <property type="entry name" value="P-loop containing nucleotide triphosphate hydrolases"/>
    <property type="match status" value="2"/>
</dbReference>
<feature type="transmembrane region" description="Helical" evidence="16">
    <location>
        <begin position="345"/>
        <end position="367"/>
    </location>
</feature>
<comment type="subcellular location">
    <subcellularLocation>
        <location evidence="2">Cell membrane</location>
        <topology evidence="2">Multi-pass membrane protein</topology>
    </subcellularLocation>
    <subcellularLocation>
        <location evidence="1">Vacuole membrane</location>
        <topology evidence="1">Multi-pass membrane protein</topology>
    </subcellularLocation>
</comment>
<dbReference type="PANTHER" id="PTHR24223:SF443">
    <property type="entry name" value="MULTIDRUG-RESISTANCE LIKE PROTEIN 1, ISOFORM I"/>
    <property type="match status" value="1"/>
</dbReference>
<keyword evidence="11" id="KW-1278">Translocase</keyword>
<evidence type="ECO:0000256" key="16">
    <source>
        <dbReference type="SAM" id="Phobius"/>
    </source>
</evidence>
<feature type="transmembrane region" description="Helical" evidence="16">
    <location>
        <begin position="81"/>
        <end position="103"/>
    </location>
</feature>
<comment type="similarity">
    <text evidence="3">Belongs to the ABC transporter superfamily. ABCC family. Conjugate transporter (TC 3.A.1.208) subfamily.</text>
</comment>
<dbReference type="InterPro" id="IPR056227">
    <property type="entry name" value="TMD0_ABC"/>
</dbReference>
<feature type="transmembrane region" description="Helical" evidence="16">
    <location>
        <begin position="1088"/>
        <end position="1105"/>
    </location>
</feature>
<dbReference type="GO" id="GO:0005774">
    <property type="term" value="C:vacuolar membrane"/>
    <property type="evidence" value="ECO:0007669"/>
    <property type="project" value="UniProtKB-SubCell"/>
</dbReference>
<keyword evidence="20" id="KW-1185">Reference proteome</keyword>
<dbReference type="Proteomes" id="UP000192578">
    <property type="component" value="Unassembled WGS sequence"/>
</dbReference>
<sequence length="1547" mass="173090">MAFQHNDTYHPFPDGFCADKFWDWQSTWYTSDPYFTDCFESTALVWVPCGYLWAMLPFQIYHIGSRSFNIKQWTWNSLLKITFCLLLALLSGMDMFAVVYYWIEHGRNSMPPSSLVAAIVKLATFLLSALIIFADKKRARASSGILFFFWFFMLFSAIIILRSQIRIAGEEGLGLKSFHFATGVISIILIVVQLCISCVSERFPTSTATEKNPCPEQFASFLSEMTFTWFSPMAYLGWKRPLQDDDLWTLLPGDRTKHQIDILEKNWLAEMERMHRTIRENAETKSGKKAYQPSLLRALLKSYWFPLLMSALLRIFNDLSIFVTPQVLRLMIDFVEDKSQPAWKGYFYAGLMLLGSCAQTLILNQYLHMCLRLGMHIRGSIVAIVYRKSLRISSSAKRSSNIGEMVNLMSVDAQRFMEFMAYVQMLWSGPVQMGLSIYFLYDLLGVPVFAGLGTLLVVFFANAFLVGKSRSLQIVQMKEKDGRIKMMSEILNGIKVLKLYAWEKSFQQQVTDIRERELTTLRKAAYLGALGYFSWILSPFLVAIATFSTYILSSPANILNPQRAFVALSLLNILRVPLTLLPSAITMATQAAISLKRLTKFLQNEELDPEAVQALPSNDPLSVQVNNGTFCWGHDEPVCLSNVNIDVKQGQLVAVVGQVGAGKSSLCSALLGLMEKRSGDVAIKGNVAYVPQQAWIQNLTLRENILFGNEMDKERYQKTLDACSLRTDLEMLSGGDETEIGERGTNLSGGQKQRVSLARAVYSNADVYILDDPLSAVDAHVGKHIFENVIGPNGVLKNKTRILVTHGIGFLPQTDLIIVLSGGTVSEVGTYRTLLRNRGAFSDFLRTYLTEDSDALADDITDEIIKEQILEEIGIPVSALGSRSSVDPNLARSMSVISSASVRKVRHTLRRDSKRQSNAIEMQKLDGPERSKAAEKGKLVEAEKIETGSVKWAVYMMLAKQMSYSAALGVTLFYGLSYGSSIGANFWLSEWAKDADVPSLATDVEQRNYRLGIYALLGLLQGLFALVSSFTLAYGRIRASRLSQEGMLHRIMRAPMAFFDSTPLGRIVNRFSKDVDSIDTTIPATLEIWIYCLYSVLSILIVISVNTPPFMIVLLPLIIFYYFMQRYFIATSRQLKRLEAVTRSPIFSHFQESVTGNSVIVATKQSQRFIRDNEQRVDKNNATYYPNIASQRWIAVRFEVVGIIVTFSAAILAVLGREYPGLGIDAEQVGMSISYALSLSQILNWFVRMTSDLESNVVSVERIKEYSEIEIEAEWIKESSRPPPNWPGEGKIEFQGYKTRYRPELDLVLKGVDAQVSAGEKIGIVGRTGAGKSSLTLALFRIIEAAEGSIIIDGLNIADLGLHDVRSRITILPQEPVLFSGTLRLNLDPFGKFTDQEVWLALENSHLSRFVRALPEGLNQTVADGGENYSVGQRQLICLARALLRKTKILVLDEATAAIDLETDALIQATISEKFADCTILTIAHRINTIMDSTRIMVLDQGKVKEFATPEKLLSDESGVFYSLAKAANVLPTASASVNPDDENERL</sequence>
<accession>A0A1W0WQ97</accession>
<dbReference type="GO" id="GO:0016887">
    <property type="term" value="F:ATP hydrolysis activity"/>
    <property type="evidence" value="ECO:0007669"/>
    <property type="project" value="InterPro"/>
</dbReference>
<dbReference type="InterPro" id="IPR003439">
    <property type="entry name" value="ABC_transporter-like_ATP-bd"/>
</dbReference>
<evidence type="ECO:0000256" key="5">
    <source>
        <dbReference type="ARBA" id="ARBA00022475"/>
    </source>
</evidence>
<proteinExistence type="inferred from homology"/>
<dbReference type="Pfam" id="PF24357">
    <property type="entry name" value="TMD0_ABC"/>
    <property type="match status" value="1"/>
</dbReference>
<dbReference type="SMART" id="SM00382">
    <property type="entry name" value="AAA"/>
    <property type="match status" value="2"/>
</dbReference>
<comment type="caution">
    <text evidence="19">The sequence shown here is derived from an EMBL/GenBank/DDBJ whole genome shotgun (WGS) entry which is preliminary data.</text>
</comment>
<evidence type="ECO:0000256" key="14">
    <source>
        <dbReference type="ARBA" id="ARBA00024220"/>
    </source>
</evidence>
<evidence type="ECO:0000256" key="7">
    <source>
        <dbReference type="ARBA" id="ARBA00022692"/>
    </source>
</evidence>
<feature type="transmembrane region" description="Helical" evidence="16">
    <location>
        <begin position="145"/>
        <end position="165"/>
    </location>
</feature>
<evidence type="ECO:0000259" key="18">
    <source>
        <dbReference type="PROSITE" id="PS50929"/>
    </source>
</evidence>
<feature type="transmembrane region" description="Helical" evidence="16">
    <location>
        <begin position="1194"/>
        <end position="1216"/>
    </location>
</feature>
<keyword evidence="5" id="KW-1003">Cell membrane</keyword>
<dbReference type="InterPro" id="IPR017871">
    <property type="entry name" value="ABC_transporter-like_CS"/>
</dbReference>
<evidence type="ECO:0000256" key="13">
    <source>
        <dbReference type="ARBA" id="ARBA00023136"/>
    </source>
</evidence>
<keyword evidence="6" id="KW-0926">Vacuole</keyword>
<dbReference type="CDD" id="cd03244">
    <property type="entry name" value="ABCC_MRP_domain2"/>
    <property type="match status" value="1"/>
</dbReference>
<dbReference type="CDD" id="cd18595">
    <property type="entry name" value="ABC_6TM_MRP1_2_3_6_D1_like"/>
    <property type="match status" value="1"/>
</dbReference>
<dbReference type="InterPro" id="IPR027417">
    <property type="entry name" value="P-loop_NTPase"/>
</dbReference>
<evidence type="ECO:0000256" key="8">
    <source>
        <dbReference type="ARBA" id="ARBA00022737"/>
    </source>
</evidence>
<feature type="domain" description="ABC transporter" evidence="17">
    <location>
        <begin position="1292"/>
        <end position="1526"/>
    </location>
</feature>
<keyword evidence="4" id="KW-0813">Transport</keyword>
<dbReference type="GO" id="GO:0005524">
    <property type="term" value="F:ATP binding"/>
    <property type="evidence" value="ECO:0007669"/>
    <property type="project" value="UniProtKB-KW"/>
</dbReference>
<evidence type="ECO:0000256" key="10">
    <source>
        <dbReference type="ARBA" id="ARBA00022840"/>
    </source>
</evidence>
<feature type="domain" description="ABC transmembrane type-1" evidence="18">
    <location>
        <begin position="968"/>
        <end position="1255"/>
    </location>
</feature>
<feature type="transmembrane region" description="Helical" evidence="16">
    <location>
        <begin position="447"/>
        <end position="467"/>
    </location>
</feature>